<evidence type="ECO:0000256" key="4">
    <source>
        <dbReference type="ARBA" id="ARBA00022884"/>
    </source>
</evidence>
<evidence type="ECO:0000256" key="1">
    <source>
        <dbReference type="ARBA" id="ARBA00003640"/>
    </source>
</evidence>
<evidence type="ECO:0000256" key="3">
    <source>
        <dbReference type="ARBA" id="ARBA00016118"/>
    </source>
</evidence>
<dbReference type="EMBL" id="DRBS01000252">
    <property type="protein sequence ID" value="HDD44531.1"/>
    <property type="molecule type" value="Genomic_DNA"/>
</dbReference>
<dbReference type="AlphaFoldDB" id="A0A7C0Y9W0"/>
<comment type="similarity">
    <text evidence="2">Belongs to the CRISPR-associated Csm2 family.</text>
</comment>
<dbReference type="GO" id="GO:0051607">
    <property type="term" value="P:defense response to virus"/>
    <property type="evidence" value="ECO:0007669"/>
    <property type="project" value="UniProtKB-KW"/>
</dbReference>
<keyword evidence="4" id="KW-0694">RNA-binding</keyword>
<proteinExistence type="inferred from homology"/>
<comment type="function">
    <text evidence="1">This subunit may be involved in monitoring complementarity of crRNA and target RNA.</text>
</comment>
<organism evidence="7">
    <name type="scientific">Desulfofervidus auxilii</name>
    <dbReference type="NCBI Taxonomy" id="1621989"/>
    <lineage>
        <taxon>Bacteria</taxon>
        <taxon>Pseudomonadati</taxon>
        <taxon>Thermodesulfobacteriota</taxon>
        <taxon>Candidatus Desulfofervidia</taxon>
        <taxon>Candidatus Desulfofervidales</taxon>
        <taxon>Candidatus Desulfofervidaceae</taxon>
        <taxon>Candidatus Desulfofervidus</taxon>
    </lineage>
</organism>
<evidence type="ECO:0000256" key="6">
    <source>
        <dbReference type="ARBA" id="ARBA00031723"/>
    </source>
</evidence>
<gene>
    <name evidence="7" type="primary">csm2</name>
    <name evidence="7" type="ORF">ENG63_06710</name>
</gene>
<evidence type="ECO:0000256" key="5">
    <source>
        <dbReference type="ARBA" id="ARBA00023118"/>
    </source>
</evidence>
<accession>A0A7C0Y9W0</accession>
<keyword evidence="5" id="KW-0051">Antiviral defense</keyword>
<dbReference type="NCBIfam" id="TIGR01870">
    <property type="entry name" value="cas_TM1810_Csm2"/>
    <property type="match status" value="1"/>
</dbReference>
<dbReference type="InterPro" id="IPR010149">
    <property type="entry name" value="CRISPR-assoc_prot_Csm2_III-A"/>
</dbReference>
<dbReference type="Pfam" id="PF03750">
    <property type="entry name" value="Csm2_III-A"/>
    <property type="match status" value="1"/>
</dbReference>
<reference evidence="7" key="1">
    <citation type="journal article" date="2020" name="mSystems">
        <title>Genome- and Community-Level Interaction Insights into Carbon Utilization and Element Cycling Functions of Hydrothermarchaeota in Hydrothermal Sediment.</title>
        <authorList>
            <person name="Zhou Z."/>
            <person name="Liu Y."/>
            <person name="Xu W."/>
            <person name="Pan J."/>
            <person name="Luo Z.H."/>
            <person name="Li M."/>
        </authorList>
    </citation>
    <scope>NUCLEOTIDE SEQUENCE [LARGE SCALE GENOMIC DNA]</scope>
    <source>
        <strain evidence="7">HyVt-233</strain>
    </source>
</reference>
<evidence type="ECO:0000313" key="7">
    <source>
        <dbReference type="EMBL" id="HDD44531.1"/>
    </source>
</evidence>
<dbReference type="GO" id="GO:0003723">
    <property type="term" value="F:RNA binding"/>
    <property type="evidence" value="ECO:0007669"/>
    <property type="project" value="UniProtKB-KW"/>
</dbReference>
<evidence type="ECO:0000256" key="2">
    <source>
        <dbReference type="ARBA" id="ARBA00006896"/>
    </source>
</evidence>
<protein>
    <recommendedName>
        <fullName evidence="3">CRISPR system Cms protein Csm2</fullName>
    </recommendedName>
    <alternativeName>
        <fullName evidence="6">CRISPR type III A-associated protein Csm2</fullName>
    </alternativeName>
</protein>
<name>A0A7C0Y9W0_DESA2</name>
<comment type="caution">
    <text evidence="7">The sequence shown here is derived from an EMBL/GenBank/DDBJ whole genome shotgun (WGS) entry which is preliminary data.</text>
</comment>
<sequence length="140" mass="16497">MMTNNANKKNINKIKDLIEEKESFKEVTIKEFALPDGWANKIAEELGNKMKTAQLRKVFNSIKLMEQKIKDENKQNKFDDPNLYMLLPHLAYAKGRKLIPNEFYELMKVIISNKIKTIGDFERFCEFMTAIVAYHKQYSK</sequence>
<dbReference type="Proteomes" id="UP000886289">
    <property type="component" value="Unassembled WGS sequence"/>
</dbReference>